<proteinExistence type="predicted"/>
<gene>
    <name evidence="1" type="ORF">NQ317_012771</name>
</gene>
<dbReference type="Proteomes" id="UP001162164">
    <property type="component" value="Unassembled WGS sequence"/>
</dbReference>
<name>A0ABQ9K3D8_9CUCU</name>
<comment type="caution">
    <text evidence="1">The sequence shown here is derived from an EMBL/GenBank/DDBJ whole genome shotgun (WGS) entry which is preliminary data.</text>
</comment>
<protein>
    <submittedName>
        <fullName evidence="1">Uncharacterized protein</fullName>
    </submittedName>
</protein>
<evidence type="ECO:0000313" key="2">
    <source>
        <dbReference type="Proteomes" id="UP001162164"/>
    </source>
</evidence>
<evidence type="ECO:0000313" key="1">
    <source>
        <dbReference type="EMBL" id="KAJ8985120.1"/>
    </source>
</evidence>
<sequence>MVSNMVIFKLLEIKQSNPTFQNNLSGAWIPKVPLQFSQMLPRVLPFLTSRSIDVKYVQRIQSIAENRS</sequence>
<reference evidence="1" key="1">
    <citation type="journal article" date="2023" name="Insect Mol. Biol.">
        <title>Genome sequencing provides insights into the evolution of gene families encoding plant cell wall-degrading enzymes in longhorned beetles.</title>
        <authorList>
            <person name="Shin N.R."/>
            <person name="Okamura Y."/>
            <person name="Kirsch R."/>
            <person name="Pauchet Y."/>
        </authorList>
    </citation>
    <scope>NUCLEOTIDE SEQUENCE</scope>
    <source>
        <strain evidence="1">MMC_N1</strain>
    </source>
</reference>
<organism evidence="1 2">
    <name type="scientific">Molorchus minor</name>
    <dbReference type="NCBI Taxonomy" id="1323400"/>
    <lineage>
        <taxon>Eukaryota</taxon>
        <taxon>Metazoa</taxon>
        <taxon>Ecdysozoa</taxon>
        <taxon>Arthropoda</taxon>
        <taxon>Hexapoda</taxon>
        <taxon>Insecta</taxon>
        <taxon>Pterygota</taxon>
        <taxon>Neoptera</taxon>
        <taxon>Endopterygota</taxon>
        <taxon>Coleoptera</taxon>
        <taxon>Polyphaga</taxon>
        <taxon>Cucujiformia</taxon>
        <taxon>Chrysomeloidea</taxon>
        <taxon>Cerambycidae</taxon>
        <taxon>Lamiinae</taxon>
        <taxon>Monochamini</taxon>
        <taxon>Molorchus</taxon>
    </lineage>
</organism>
<dbReference type="EMBL" id="JAPWTJ010000019">
    <property type="protein sequence ID" value="KAJ8985120.1"/>
    <property type="molecule type" value="Genomic_DNA"/>
</dbReference>
<keyword evidence="2" id="KW-1185">Reference proteome</keyword>
<accession>A0ABQ9K3D8</accession>